<dbReference type="SMART" id="SM00248">
    <property type="entry name" value="ANK"/>
    <property type="match status" value="3"/>
</dbReference>
<dbReference type="Pfam" id="PF12796">
    <property type="entry name" value="Ank_2"/>
    <property type="match status" value="1"/>
</dbReference>
<keyword evidence="1" id="KW-0677">Repeat</keyword>
<keyword evidence="2 3" id="KW-0040">ANK repeat</keyword>
<dbReference type="PROSITE" id="PS50297">
    <property type="entry name" value="ANK_REP_REGION"/>
    <property type="match status" value="2"/>
</dbReference>
<evidence type="ECO:0000313" key="5">
    <source>
        <dbReference type="EMBL" id="MCL6741618.1"/>
    </source>
</evidence>
<proteinExistence type="predicted"/>
<reference evidence="5" key="1">
    <citation type="submission" date="2022-05" db="EMBL/GenBank/DDBJ databases">
        <authorList>
            <person name="Jo J.-H."/>
            <person name="Im W.-T."/>
        </authorList>
    </citation>
    <scope>NUCLEOTIDE SEQUENCE</scope>
    <source>
        <strain evidence="5">RB56-2</strain>
    </source>
</reference>
<feature type="signal peptide" evidence="4">
    <location>
        <begin position="1"/>
        <end position="23"/>
    </location>
</feature>
<keyword evidence="6" id="KW-1185">Reference proteome</keyword>
<dbReference type="Pfam" id="PF00023">
    <property type="entry name" value="Ank"/>
    <property type="match status" value="1"/>
</dbReference>
<keyword evidence="4" id="KW-0732">Signal</keyword>
<feature type="repeat" description="ANK" evidence="3">
    <location>
        <begin position="65"/>
        <end position="97"/>
    </location>
</feature>
<dbReference type="Gene3D" id="1.25.40.20">
    <property type="entry name" value="Ankyrin repeat-containing domain"/>
    <property type="match status" value="1"/>
</dbReference>
<dbReference type="EMBL" id="JAMGBB010000001">
    <property type="protein sequence ID" value="MCL6741618.1"/>
    <property type="molecule type" value="Genomic_DNA"/>
</dbReference>
<feature type="repeat" description="ANK" evidence="3">
    <location>
        <begin position="98"/>
        <end position="130"/>
    </location>
</feature>
<dbReference type="InterPro" id="IPR036770">
    <property type="entry name" value="Ankyrin_rpt-contain_sf"/>
</dbReference>
<evidence type="ECO:0000256" key="3">
    <source>
        <dbReference type="PROSITE-ProRule" id="PRU00023"/>
    </source>
</evidence>
<name>A0ABT0SB49_9SPHN</name>
<evidence type="ECO:0000313" key="6">
    <source>
        <dbReference type="Proteomes" id="UP001165383"/>
    </source>
</evidence>
<dbReference type="RefSeq" id="WP_249915992.1">
    <property type="nucleotide sequence ID" value="NZ_JAMGBB010000001.1"/>
</dbReference>
<accession>A0ABT0SB49</accession>
<dbReference type="Proteomes" id="UP001165383">
    <property type="component" value="Unassembled WGS sequence"/>
</dbReference>
<feature type="chain" id="PRO_5045643460" evidence="4">
    <location>
        <begin position="24"/>
        <end position="202"/>
    </location>
</feature>
<evidence type="ECO:0000256" key="1">
    <source>
        <dbReference type="ARBA" id="ARBA00022737"/>
    </source>
</evidence>
<dbReference type="InterPro" id="IPR002110">
    <property type="entry name" value="Ankyrin_rpt"/>
</dbReference>
<protein>
    <submittedName>
        <fullName evidence="5">Ankyrin repeat domain-containing protein</fullName>
    </submittedName>
</protein>
<dbReference type="SUPFAM" id="SSF48403">
    <property type="entry name" value="Ankyrin repeat"/>
    <property type="match status" value="1"/>
</dbReference>
<dbReference type="PANTHER" id="PTHR24171:SF8">
    <property type="entry name" value="BRCA1-ASSOCIATED RING DOMAIN PROTEIN 1"/>
    <property type="match status" value="1"/>
</dbReference>
<sequence>MKSGWVKAGLALALLAAPLPAAAQDLMNGSEGESFLKAIDDGDVGKALPFLNEPGSRVATYRGYKGDTALHIVTKRRDITWVAFLLTKGADPNIGDNQGDTSLIIAARVGFEEGAREMLARGARPDATNRRGETALIIAVQQRQPHLVQLLLQAGANPDKADHAAGYTARDYAKRDTRNPQLLKLIETVKSTRKQVAGPSIN</sequence>
<organism evidence="5 6">
    <name type="scientific">Sphingomonas brevis</name>
    <dbReference type="NCBI Taxonomy" id="2908206"/>
    <lineage>
        <taxon>Bacteria</taxon>
        <taxon>Pseudomonadati</taxon>
        <taxon>Pseudomonadota</taxon>
        <taxon>Alphaproteobacteria</taxon>
        <taxon>Sphingomonadales</taxon>
        <taxon>Sphingomonadaceae</taxon>
        <taxon>Sphingomonas</taxon>
    </lineage>
</organism>
<evidence type="ECO:0000256" key="2">
    <source>
        <dbReference type="ARBA" id="ARBA00023043"/>
    </source>
</evidence>
<gene>
    <name evidence="5" type="ORF">LZ518_10790</name>
</gene>
<feature type="repeat" description="ANK" evidence="3">
    <location>
        <begin position="131"/>
        <end position="163"/>
    </location>
</feature>
<comment type="caution">
    <text evidence="5">The sequence shown here is derived from an EMBL/GenBank/DDBJ whole genome shotgun (WGS) entry which is preliminary data.</text>
</comment>
<evidence type="ECO:0000256" key="4">
    <source>
        <dbReference type="SAM" id="SignalP"/>
    </source>
</evidence>
<dbReference type="PANTHER" id="PTHR24171">
    <property type="entry name" value="ANKYRIN REPEAT DOMAIN-CONTAINING PROTEIN 39-RELATED"/>
    <property type="match status" value="1"/>
</dbReference>
<dbReference type="PROSITE" id="PS50088">
    <property type="entry name" value="ANK_REPEAT"/>
    <property type="match status" value="3"/>
</dbReference>